<evidence type="ECO:0000313" key="6">
    <source>
        <dbReference type="Proteomes" id="UP001208656"/>
    </source>
</evidence>
<dbReference type="SMART" id="SM00347">
    <property type="entry name" value="HTH_MARR"/>
    <property type="match status" value="1"/>
</dbReference>
<reference evidence="5 6" key="1">
    <citation type="submission" date="2022-10" db="EMBL/GenBank/DDBJ databases">
        <title>Description of Fervidibacillus gen. nov. in the family Fervidibacillaceae fam. nov. with two species, Fervidibacillus albus sp. nov., and Fervidibacillus halotolerans sp. nov., isolated from tidal flat sediments.</title>
        <authorList>
            <person name="Kwon K.K."/>
            <person name="Yang S.-H."/>
        </authorList>
    </citation>
    <scope>NUCLEOTIDE SEQUENCE [LARGE SCALE GENOMIC DNA]</scope>
    <source>
        <strain evidence="5 6">DSM 23332</strain>
    </source>
</reference>
<proteinExistence type="predicted"/>
<accession>A0ABT2WC28</accession>
<dbReference type="EMBL" id="JAOUSE010000003">
    <property type="protein sequence ID" value="MCU9593224.1"/>
    <property type="molecule type" value="Genomic_DNA"/>
</dbReference>
<keyword evidence="1" id="KW-0805">Transcription regulation</keyword>
<dbReference type="InterPro" id="IPR036388">
    <property type="entry name" value="WH-like_DNA-bd_sf"/>
</dbReference>
<evidence type="ECO:0000256" key="2">
    <source>
        <dbReference type="ARBA" id="ARBA00023125"/>
    </source>
</evidence>
<keyword evidence="3" id="KW-0804">Transcription</keyword>
<keyword evidence="2" id="KW-0238">DNA-binding</keyword>
<dbReference type="PROSITE" id="PS50995">
    <property type="entry name" value="HTH_MARR_2"/>
    <property type="match status" value="1"/>
</dbReference>
<dbReference type="InterPro" id="IPR036390">
    <property type="entry name" value="WH_DNA-bd_sf"/>
</dbReference>
<dbReference type="Proteomes" id="UP001208656">
    <property type="component" value="Unassembled WGS sequence"/>
</dbReference>
<dbReference type="Pfam" id="PF01047">
    <property type="entry name" value="MarR"/>
    <property type="match status" value="1"/>
</dbReference>
<name>A0ABT2WC28_9BACI</name>
<dbReference type="InterPro" id="IPR000835">
    <property type="entry name" value="HTH_MarR-typ"/>
</dbReference>
<dbReference type="PANTHER" id="PTHR42756:SF1">
    <property type="entry name" value="TRANSCRIPTIONAL REPRESSOR OF EMRAB OPERON"/>
    <property type="match status" value="1"/>
</dbReference>
<dbReference type="PRINTS" id="PR00598">
    <property type="entry name" value="HTHMARR"/>
</dbReference>
<evidence type="ECO:0000256" key="3">
    <source>
        <dbReference type="ARBA" id="ARBA00023163"/>
    </source>
</evidence>
<dbReference type="PANTHER" id="PTHR42756">
    <property type="entry name" value="TRANSCRIPTIONAL REGULATOR, MARR"/>
    <property type="match status" value="1"/>
</dbReference>
<feature type="domain" description="HTH marR-type" evidence="4">
    <location>
        <begin position="24"/>
        <end position="162"/>
    </location>
</feature>
<keyword evidence="6" id="KW-1185">Reference proteome</keyword>
<gene>
    <name evidence="5" type="ORF">OEV82_01990</name>
</gene>
<evidence type="ECO:0000313" key="5">
    <source>
        <dbReference type="EMBL" id="MCU9593224.1"/>
    </source>
</evidence>
<sequence>MIQKLNSSTVELIFYSKGRINLEQRKIYELIDKYIEITHEVWKNSEILIREEISEDLTNDQHYILRYIYKNRNATTTGLAEAFSVQKSAITAIVNRLVEKNYIQRIHDETDRRFIFLTLTDEGKKLFEETEEKIFNLVKSFITKFDRDEIENFINTYEKLARIIRGMR</sequence>
<comment type="caution">
    <text evidence="5">The sequence shown here is derived from an EMBL/GenBank/DDBJ whole genome shotgun (WGS) entry which is preliminary data.</text>
</comment>
<dbReference type="Gene3D" id="1.10.10.10">
    <property type="entry name" value="Winged helix-like DNA-binding domain superfamily/Winged helix DNA-binding domain"/>
    <property type="match status" value="1"/>
</dbReference>
<dbReference type="RefSeq" id="WP_263060827.1">
    <property type="nucleotide sequence ID" value="NZ_JAOUSE010000003.1"/>
</dbReference>
<evidence type="ECO:0000256" key="1">
    <source>
        <dbReference type="ARBA" id="ARBA00023015"/>
    </source>
</evidence>
<evidence type="ECO:0000259" key="4">
    <source>
        <dbReference type="PROSITE" id="PS50995"/>
    </source>
</evidence>
<dbReference type="SUPFAM" id="SSF46785">
    <property type="entry name" value="Winged helix' DNA-binding domain"/>
    <property type="match status" value="1"/>
</dbReference>
<protein>
    <submittedName>
        <fullName evidence="5">MarR family transcriptional regulator</fullName>
    </submittedName>
</protein>
<organism evidence="5 6">
    <name type="scientific">Pallidibacillus thermolactis</name>
    <dbReference type="NCBI Taxonomy" id="251051"/>
    <lineage>
        <taxon>Bacteria</taxon>
        <taxon>Bacillati</taxon>
        <taxon>Bacillota</taxon>
        <taxon>Bacilli</taxon>
        <taxon>Bacillales</taxon>
        <taxon>Bacillaceae</taxon>
        <taxon>Pallidibacillus</taxon>
    </lineage>
</organism>